<dbReference type="Proteomes" id="UP000823775">
    <property type="component" value="Unassembled WGS sequence"/>
</dbReference>
<evidence type="ECO:0000313" key="3">
    <source>
        <dbReference type="Proteomes" id="UP000823775"/>
    </source>
</evidence>
<evidence type="ECO:0000313" key="2">
    <source>
        <dbReference type="EMBL" id="MCE5166400.1"/>
    </source>
</evidence>
<feature type="compositionally biased region" description="Polar residues" evidence="1">
    <location>
        <begin position="86"/>
        <end position="97"/>
    </location>
</feature>
<organism evidence="2 3">
    <name type="scientific">Datura stramonium</name>
    <name type="common">Jimsonweed</name>
    <name type="synonym">Common thornapple</name>
    <dbReference type="NCBI Taxonomy" id="4076"/>
    <lineage>
        <taxon>Eukaryota</taxon>
        <taxon>Viridiplantae</taxon>
        <taxon>Streptophyta</taxon>
        <taxon>Embryophyta</taxon>
        <taxon>Tracheophyta</taxon>
        <taxon>Spermatophyta</taxon>
        <taxon>Magnoliopsida</taxon>
        <taxon>eudicotyledons</taxon>
        <taxon>Gunneridae</taxon>
        <taxon>Pentapetalae</taxon>
        <taxon>asterids</taxon>
        <taxon>lamiids</taxon>
        <taxon>Solanales</taxon>
        <taxon>Solanaceae</taxon>
        <taxon>Solanoideae</taxon>
        <taxon>Datureae</taxon>
        <taxon>Datura</taxon>
    </lineage>
</organism>
<evidence type="ECO:0000256" key="1">
    <source>
        <dbReference type="SAM" id="MobiDB-lite"/>
    </source>
</evidence>
<proteinExistence type="predicted"/>
<dbReference type="EMBL" id="JACEIK010022842">
    <property type="protein sequence ID" value="MCE5166400.1"/>
    <property type="molecule type" value="Genomic_DNA"/>
</dbReference>
<reference evidence="2 3" key="1">
    <citation type="journal article" date="2021" name="BMC Genomics">
        <title>Datura genome reveals duplications of psychoactive alkaloid biosynthetic genes and high mutation rate following tissue culture.</title>
        <authorList>
            <person name="Rajewski A."/>
            <person name="Carter-House D."/>
            <person name="Stajich J."/>
            <person name="Litt A."/>
        </authorList>
    </citation>
    <scope>NUCLEOTIDE SEQUENCE [LARGE SCALE GENOMIC DNA]</scope>
    <source>
        <strain evidence="2">AR-01</strain>
    </source>
</reference>
<comment type="caution">
    <text evidence="2">The sequence shown here is derived from an EMBL/GenBank/DDBJ whole genome shotgun (WGS) entry which is preliminary data.</text>
</comment>
<sequence length="155" mass="17365">MESMERKIDRIRGFVVDLRNSSHVPPGFPESMSKGRSALVHTVVTLTLSTSLIQNVQEGSSLYSLALQRSHDGLERMGKGKERGDNPSSNMAGITQQREIDKLGKLMEDEKRDLNFPSFDGSGDPHYHLKTYLDKLVSIGQSENLKMKLFVKTLT</sequence>
<feature type="compositionally biased region" description="Basic and acidic residues" evidence="1">
    <location>
        <begin position="76"/>
        <end position="85"/>
    </location>
</feature>
<gene>
    <name evidence="2" type="ORF">HAX54_018724</name>
</gene>
<protein>
    <recommendedName>
        <fullName evidence="4">Reverse transcriptase domain-containing protein</fullName>
    </recommendedName>
</protein>
<keyword evidence="3" id="KW-1185">Reference proteome</keyword>
<accession>A0ABS8Y3K6</accession>
<evidence type="ECO:0008006" key="4">
    <source>
        <dbReference type="Google" id="ProtNLM"/>
    </source>
</evidence>
<name>A0ABS8Y3K6_DATST</name>
<feature type="region of interest" description="Disordered" evidence="1">
    <location>
        <begin position="76"/>
        <end position="97"/>
    </location>
</feature>